<keyword evidence="2" id="KW-1185">Reference proteome</keyword>
<gene>
    <name evidence="1" type="ORF">HRTV-27_gp50</name>
</gene>
<reference evidence="1" key="1">
    <citation type="submission" date="2021-05" db="EMBL/GenBank/DDBJ databases">
        <title>Diversity, taxonomy and evolution of archaeal viruses of the class Caudoviricetes.</title>
        <authorList>
            <person name="Liu Y."/>
            <person name="Demina T.A."/>
            <person name="Roux S."/>
            <person name="Aiewsakun P."/>
            <person name="Kazlauskas D."/>
            <person name="Simmonds P."/>
            <person name="Prangishvili D."/>
            <person name="Oksanen H.M."/>
            <person name="Krupovic M."/>
        </authorList>
    </citation>
    <scope>NUCLEOTIDE SEQUENCE</scope>
    <source>
        <strain evidence="1">HRTV-27/27</strain>
    </source>
</reference>
<name>A0AAE9BYY9_9CAUD</name>
<dbReference type="EMBL" id="MZ334522">
    <property type="protein sequence ID" value="UBF22743.1"/>
    <property type="molecule type" value="Genomic_DNA"/>
</dbReference>
<dbReference type="Proteomes" id="UP000827260">
    <property type="component" value="Segment"/>
</dbReference>
<sequence length="65" mass="8178">MRGTDYDFPPEWESFTDEEKSDWFTEERCRRQAMRQNTGFAKRVEQEEERLRLRDRFRKFVRLGK</sequence>
<organism evidence="1 2">
    <name type="scientific">Halorubrum tailed virus 27</name>
    <dbReference type="NCBI Taxonomy" id="2878008"/>
    <lineage>
        <taxon>Viruses</taxon>
        <taxon>Duplodnaviria</taxon>
        <taxon>Heunggongvirae</taxon>
        <taxon>Uroviricota</taxon>
        <taxon>Caudoviricetes</taxon>
        <taxon>Thumleimavirales</taxon>
        <taxon>Hafunaviridae</taxon>
        <taxon>Minorvirus</taxon>
        <taxon>Minorvirus thailandense</taxon>
        <taxon>Minorvirus HRTV27</taxon>
    </lineage>
</organism>
<accession>A0AAE9BYY9</accession>
<proteinExistence type="predicted"/>
<evidence type="ECO:0000313" key="2">
    <source>
        <dbReference type="Proteomes" id="UP000827260"/>
    </source>
</evidence>
<protein>
    <submittedName>
        <fullName evidence="1">Uncharacterized protein</fullName>
    </submittedName>
</protein>
<evidence type="ECO:0000313" key="1">
    <source>
        <dbReference type="EMBL" id="UBF22743.1"/>
    </source>
</evidence>